<keyword evidence="8" id="KW-1185">Reference proteome</keyword>
<sequence>MVNLSVLIAIPLISCLIGWFTNFLAVKMIFRPYKKRRILGLVVQGLLPKRKAELARHIGNTIEKELISHRDIQEVLSKKSFHNDVVETVLASIQEVIEKQFAQHPMFGAFITPDTVKAIVAMLRDSLEEKVPALLGTLFERMEQEIDFKELVEHKILDFDMHKLEEIVYAIAARELRAIEYFGALLGGVVGLVQVGIILFFGV</sequence>
<dbReference type="Pfam" id="PF04286">
    <property type="entry name" value="DUF445"/>
    <property type="match status" value="1"/>
</dbReference>
<proteinExistence type="inferred from homology"/>
<dbReference type="PATRIC" id="fig|1313304.3.peg.734"/>
<dbReference type="eggNOG" id="COG4399">
    <property type="taxonomic scope" value="Bacteria"/>
</dbReference>
<feature type="transmembrane region" description="Helical" evidence="6">
    <location>
        <begin position="6"/>
        <end position="30"/>
    </location>
</feature>
<evidence type="ECO:0000256" key="5">
    <source>
        <dbReference type="ARBA" id="ARBA00023136"/>
    </source>
</evidence>
<dbReference type="InterPro" id="IPR007383">
    <property type="entry name" value="DUF445"/>
</dbReference>
<accession>U7DCX4</accession>
<evidence type="ECO:0000256" key="4">
    <source>
        <dbReference type="ARBA" id="ARBA00022989"/>
    </source>
</evidence>
<protein>
    <submittedName>
        <fullName evidence="7">YheB</fullName>
    </submittedName>
</protein>
<evidence type="ECO:0000313" key="7">
    <source>
        <dbReference type="EMBL" id="ERP38746.1"/>
    </source>
</evidence>
<dbReference type="PANTHER" id="PTHR35791">
    <property type="entry name" value="UPF0754 MEMBRANE PROTEIN YHEB"/>
    <property type="match status" value="1"/>
</dbReference>
<gene>
    <name evidence="7" type="ORF">CALK_0765</name>
</gene>
<evidence type="ECO:0000256" key="1">
    <source>
        <dbReference type="ARBA" id="ARBA00004308"/>
    </source>
</evidence>
<comment type="caution">
    <text evidence="7">The sequence shown here is derived from an EMBL/GenBank/DDBJ whole genome shotgun (WGS) entry which is preliminary data.</text>
</comment>
<dbReference type="EMBL" id="ASJR01000005">
    <property type="protein sequence ID" value="ERP38746.1"/>
    <property type="molecule type" value="Genomic_DNA"/>
</dbReference>
<comment type="subcellular location">
    <subcellularLocation>
        <location evidence="1">Endomembrane system</location>
    </subcellularLocation>
</comment>
<dbReference type="GO" id="GO:0012505">
    <property type="term" value="C:endomembrane system"/>
    <property type="evidence" value="ECO:0007669"/>
    <property type="project" value="UniProtKB-SubCell"/>
</dbReference>
<organism evidence="7 8">
    <name type="scientific">Chitinivibrio alkaliphilus ACht1</name>
    <dbReference type="NCBI Taxonomy" id="1313304"/>
    <lineage>
        <taxon>Bacteria</taxon>
        <taxon>Pseudomonadati</taxon>
        <taxon>Fibrobacterota</taxon>
        <taxon>Chitinivibrionia</taxon>
        <taxon>Chitinivibrionales</taxon>
        <taxon>Chitinivibrionaceae</taxon>
        <taxon>Chitinivibrio</taxon>
    </lineage>
</organism>
<feature type="transmembrane region" description="Helical" evidence="6">
    <location>
        <begin position="181"/>
        <end position="201"/>
    </location>
</feature>
<dbReference type="Proteomes" id="UP000017148">
    <property type="component" value="Unassembled WGS sequence"/>
</dbReference>
<keyword evidence="4 6" id="KW-1133">Transmembrane helix</keyword>
<evidence type="ECO:0000256" key="3">
    <source>
        <dbReference type="ARBA" id="ARBA00022692"/>
    </source>
</evidence>
<evidence type="ECO:0000256" key="6">
    <source>
        <dbReference type="SAM" id="Phobius"/>
    </source>
</evidence>
<dbReference type="STRING" id="1313304.CALK_0765"/>
<evidence type="ECO:0000313" key="8">
    <source>
        <dbReference type="Proteomes" id="UP000017148"/>
    </source>
</evidence>
<keyword evidence="5 6" id="KW-0472">Membrane</keyword>
<name>U7DCX4_9BACT</name>
<dbReference type="AlphaFoldDB" id="U7DCX4"/>
<reference evidence="7 8" key="1">
    <citation type="journal article" date="2013" name="Environ. Microbiol.">
        <title>Genome analysis of Chitinivibrio alkaliphilus gen. nov., sp. nov., a novel extremely haloalkaliphilic anaerobic chitinolytic bacterium from the candidate phylum Termite Group 3.</title>
        <authorList>
            <person name="Sorokin D.Y."/>
            <person name="Gumerov V.M."/>
            <person name="Rakitin A.L."/>
            <person name="Beletsky A.V."/>
            <person name="Damste J.S."/>
            <person name="Muyzer G."/>
            <person name="Mardanov A.V."/>
            <person name="Ravin N.V."/>
        </authorList>
    </citation>
    <scope>NUCLEOTIDE SEQUENCE [LARGE SCALE GENOMIC DNA]</scope>
    <source>
        <strain evidence="7 8">ACht1</strain>
    </source>
</reference>
<evidence type="ECO:0000256" key="2">
    <source>
        <dbReference type="ARBA" id="ARBA00008053"/>
    </source>
</evidence>
<dbReference type="RefSeq" id="WP_022636281.1">
    <property type="nucleotide sequence ID" value="NZ_ASJR01000005.1"/>
</dbReference>
<comment type="similarity">
    <text evidence="2">Belongs to the UPF0754 family.</text>
</comment>
<dbReference type="PANTHER" id="PTHR35791:SF1">
    <property type="entry name" value="UPF0754 MEMBRANE PROTEIN YHEB"/>
    <property type="match status" value="1"/>
</dbReference>
<keyword evidence="3 6" id="KW-0812">Transmembrane</keyword>